<feature type="transmembrane region" description="Helical" evidence="1">
    <location>
        <begin position="21"/>
        <end position="42"/>
    </location>
</feature>
<keyword evidence="1" id="KW-0812">Transmembrane</keyword>
<name>A0ABW2CRR3_9ACTN</name>
<keyword evidence="1" id="KW-1133">Transmembrane helix</keyword>
<dbReference type="Proteomes" id="UP001596380">
    <property type="component" value="Unassembled WGS sequence"/>
</dbReference>
<keyword evidence="3" id="KW-1185">Reference proteome</keyword>
<feature type="transmembrane region" description="Helical" evidence="1">
    <location>
        <begin position="371"/>
        <end position="392"/>
    </location>
</feature>
<feature type="transmembrane region" description="Helical" evidence="1">
    <location>
        <begin position="303"/>
        <end position="321"/>
    </location>
</feature>
<dbReference type="Pfam" id="PF19814">
    <property type="entry name" value="DUF6297"/>
    <property type="match status" value="1"/>
</dbReference>
<feature type="transmembrane region" description="Helical" evidence="1">
    <location>
        <begin position="404"/>
        <end position="423"/>
    </location>
</feature>
<reference evidence="3" key="1">
    <citation type="journal article" date="2019" name="Int. J. Syst. Evol. Microbiol.">
        <title>The Global Catalogue of Microorganisms (GCM) 10K type strain sequencing project: providing services to taxonomists for standard genome sequencing and annotation.</title>
        <authorList>
            <consortium name="The Broad Institute Genomics Platform"/>
            <consortium name="The Broad Institute Genome Sequencing Center for Infectious Disease"/>
            <person name="Wu L."/>
            <person name="Ma J."/>
        </authorList>
    </citation>
    <scope>NUCLEOTIDE SEQUENCE [LARGE SCALE GENOMIC DNA]</scope>
    <source>
        <strain evidence="3">JCM 3369</strain>
    </source>
</reference>
<protein>
    <submittedName>
        <fullName evidence="2">DUF6297 family protein</fullName>
    </submittedName>
</protein>
<keyword evidence="1" id="KW-0472">Membrane</keyword>
<gene>
    <name evidence="2" type="ORF">ACFQKB_32085</name>
</gene>
<accession>A0ABW2CRR3</accession>
<feature type="transmembrane region" description="Helical" evidence="1">
    <location>
        <begin position="162"/>
        <end position="182"/>
    </location>
</feature>
<organism evidence="2 3">
    <name type="scientific">Actinomadura yumaensis</name>
    <dbReference type="NCBI Taxonomy" id="111807"/>
    <lineage>
        <taxon>Bacteria</taxon>
        <taxon>Bacillati</taxon>
        <taxon>Actinomycetota</taxon>
        <taxon>Actinomycetes</taxon>
        <taxon>Streptosporangiales</taxon>
        <taxon>Thermomonosporaceae</taxon>
        <taxon>Actinomadura</taxon>
    </lineage>
</organism>
<dbReference type="RefSeq" id="WP_378063805.1">
    <property type="nucleotide sequence ID" value="NZ_JBHSXS010000027.1"/>
</dbReference>
<feature type="transmembrane region" description="Helical" evidence="1">
    <location>
        <begin position="133"/>
        <end position="155"/>
    </location>
</feature>
<sequence length="498" mass="49764">MAAVRGLVRSRRRERTWTDRYTILFGAAVAFVLAAPAAGRAVGAVPGAADPARAGAGLALIALLVAGALAAARAFGPVALSPADAAWLLLSPLPRRAVLRRSALILLAVSAVAGVTLGMALLAALGAPDHATLRLLAALAVGAATAVGGTSAAVLAQASHRWDAWLLAAIGVALAAAALAAVTSMGPGRHLTTAIAAAPVPAWLAAASASAAAAAVAARAWTALGRIPARVLLDASTRSGNATAAALNLDPATLTWIAEDARWRGRRLRSRPWPAAFGPVRVRGALAVAWQEWRRLSRRPVRLALLAAACAVPALTARAFAPHAHAVPAAAVAVLAAGALAAAAAATTGARRDADDPALARLTRAPRRAVLAARALLPALLGGAWLTLALTALNAAGALPPGPWWPFGALCAPALAAGALRMARRRPVDHALPVLLSPIGSLPTGPLLWALTGADLAALGCAPALQALADGPSPSLAAAQAATGALTLTAYLTLNPRP</sequence>
<feature type="transmembrane region" description="Helical" evidence="1">
    <location>
        <begin position="327"/>
        <end position="350"/>
    </location>
</feature>
<evidence type="ECO:0000313" key="3">
    <source>
        <dbReference type="Proteomes" id="UP001596380"/>
    </source>
</evidence>
<feature type="transmembrane region" description="Helical" evidence="1">
    <location>
        <begin position="202"/>
        <end position="221"/>
    </location>
</feature>
<feature type="transmembrane region" description="Helical" evidence="1">
    <location>
        <begin position="54"/>
        <end position="72"/>
    </location>
</feature>
<dbReference type="EMBL" id="JBHSXS010000027">
    <property type="protein sequence ID" value="MFC6884437.1"/>
    <property type="molecule type" value="Genomic_DNA"/>
</dbReference>
<proteinExistence type="predicted"/>
<comment type="caution">
    <text evidence="2">The sequence shown here is derived from an EMBL/GenBank/DDBJ whole genome shotgun (WGS) entry which is preliminary data.</text>
</comment>
<feature type="transmembrane region" description="Helical" evidence="1">
    <location>
        <begin position="103"/>
        <end position="127"/>
    </location>
</feature>
<evidence type="ECO:0000256" key="1">
    <source>
        <dbReference type="SAM" id="Phobius"/>
    </source>
</evidence>
<dbReference type="InterPro" id="IPR046264">
    <property type="entry name" value="DUF6297"/>
</dbReference>
<evidence type="ECO:0000313" key="2">
    <source>
        <dbReference type="EMBL" id="MFC6884437.1"/>
    </source>
</evidence>